<dbReference type="Proteomes" id="UP001286313">
    <property type="component" value="Unassembled WGS sequence"/>
</dbReference>
<sequence length="106" mass="11605">MFKEDLRCSPADLVYGQALCVPGEFQLASSDNSTINRHAFLGILRDTPIINTPILLLPLERQSTYGFDVTAIVCCFSTHIMARTRSSLGLENSTLSSLVTKQTVSP</sequence>
<evidence type="ECO:0000313" key="1">
    <source>
        <dbReference type="EMBL" id="KAK3883236.1"/>
    </source>
</evidence>
<gene>
    <name evidence="1" type="ORF">Pcinc_012437</name>
</gene>
<proteinExistence type="predicted"/>
<protein>
    <submittedName>
        <fullName evidence="1">Uncharacterized protein</fullName>
    </submittedName>
</protein>
<dbReference type="AlphaFoldDB" id="A0AAE1KRG2"/>
<comment type="caution">
    <text evidence="1">The sequence shown here is derived from an EMBL/GenBank/DDBJ whole genome shotgun (WGS) entry which is preliminary data.</text>
</comment>
<accession>A0AAE1KRG2</accession>
<keyword evidence="2" id="KW-1185">Reference proteome</keyword>
<name>A0AAE1KRG2_PETCI</name>
<evidence type="ECO:0000313" key="2">
    <source>
        <dbReference type="Proteomes" id="UP001286313"/>
    </source>
</evidence>
<dbReference type="EMBL" id="JAWQEG010001002">
    <property type="protein sequence ID" value="KAK3883236.1"/>
    <property type="molecule type" value="Genomic_DNA"/>
</dbReference>
<reference evidence="1" key="1">
    <citation type="submission" date="2023-10" db="EMBL/GenBank/DDBJ databases">
        <title>Genome assemblies of two species of porcelain crab, Petrolisthes cinctipes and Petrolisthes manimaculis (Anomura: Porcellanidae).</title>
        <authorList>
            <person name="Angst P."/>
        </authorList>
    </citation>
    <scope>NUCLEOTIDE SEQUENCE</scope>
    <source>
        <strain evidence="1">PB745_01</strain>
        <tissue evidence="1">Gill</tissue>
    </source>
</reference>
<organism evidence="1 2">
    <name type="scientific">Petrolisthes cinctipes</name>
    <name type="common">Flat porcelain crab</name>
    <dbReference type="NCBI Taxonomy" id="88211"/>
    <lineage>
        <taxon>Eukaryota</taxon>
        <taxon>Metazoa</taxon>
        <taxon>Ecdysozoa</taxon>
        <taxon>Arthropoda</taxon>
        <taxon>Crustacea</taxon>
        <taxon>Multicrustacea</taxon>
        <taxon>Malacostraca</taxon>
        <taxon>Eumalacostraca</taxon>
        <taxon>Eucarida</taxon>
        <taxon>Decapoda</taxon>
        <taxon>Pleocyemata</taxon>
        <taxon>Anomura</taxon>
        <taxon>Galatheoidea</taxon>
        <taxon>Porcellanidae</taxon>
        <taxon>Petrolisthes</taxon>
    </lineage>
</organism>